<gene>
    <name evidence="1" type="ORF">EGW08_021155</name>
</gene>
<accession>A0A3S1AXS6</accession>
<feature type="non-terminal residue" evidence="1">
    <location>
        <position position="1"/>
    </location>
</feature>
<evidence type="ECO:0000313" key="1">
    <source>
        <dbReference type="EMBL" id="RUS71077.1"/>
    </source>
</evidence>
<dbReference type="Proteomes" id="UP000271974">
    <property type="component" value="Unassembled WGS sequence"/>
</dbReference>
<organism evidence="1 2">
    <name type="scientific">Elysia chlorotica</name>
    <name type="common">Eastern emerald elysia</name>
    <name type="synonym">Sea slug</name>
    <dbReference type="NCBI Taxonomy" id="188477"/>
    <lineage>
        <taxon>Eukaryota</taxon>
        <taxon>Metazoa</taxon>
        <taxon>Spiralia</taxon>
        <taxon>Lophotrochozoa</taxon>
        <taxon>Mollusca</taxon>
        <taxon>Gastropoda</taxon>
        <taxon>Heterobranchia</taxon>
        <taxon>Euthyneura</taxon>
        <taxon>Panpulmonata</taxon>
        <taxon>Sacoglossa</taxon>
        <taxon>Placobranchoidea</taxon>
        <taxon>Plakobranchidae</taxon>
        <taxon>Elysia</taxon>
    </lineage>
</organism>
<sequence length="114" mass="12765">LGRIDKFISQTFSDGLDVPESCLTRPGAQHPDGLVHATQWRHINGLTTHGSSTSNTGGIFPRTRVDDGVDQNLKRVLRKKENTYLSCEQVNDFKTVLHNSHCHQFFAVVASMHH</sequence>
<evidence type="ECO:0000313" key="2">
    <source>
        <dbReference type="Proteomes" id="UP000271974"/>
    </source>
</evidence>
<dbReference type="EMBL" id="RQTK01001276">
    <property type="protein sequence ID" value="RUS71077.1"/>
    <property type="molecule type" value="Genomic_DNA"/>
</dbReference>
<name>A0A3S1AXS6_ELYCH</name>
<feature type="non-terminal residue" evidence="1">
    <location>
        <position position="114"/>
    </location>
</feature>
<protein>
    <submittedName>
        <fullName evidence="1">Uncharacterized protein</fullName>
    </submittedName>
</protein>
<keyword evidence="2" id="KW-1185">Reference proteome</keyword>
<dbReference type="AlphaFoldDB" id="A0A3S1AXS6"/>
<reference evidence="1 2" key="1">
    <citation type="submission" date="2019-01" db="EMBL/GenBank/DDBJ databases">
        <title>A draft genome assembly of the solar-powered sea slug Elysia chlorotica.</title>
        <authorList>
            <person name="Cai H."/>
            <person name="Li Q."/>
            <person name="Fang X."/>
            <person name="Li J."/>
            <person name="Curtis N.E."/>
            <person name="Altenburger A."/>
            <person name="Shibata T."/>
            <person name="Feng M."/>
            <person name="Maeda T."/>
            <person name="Schwartz J.A."/>
            <person name="Shigenobu S."/>
            <person name="Lundholm N."/>
            <person name="Nishiyama T."/>
            <person name="Yang H."/>
            <person name="Hasebe M."/>
            <person name="Li S."/>
            <person name="Pierce S.K."/>
            <person name="Wang J."/>
        </authorList>
    </citation>
    <scope>NUCLEOTIDE SEQUENCE [LARGE SCALE GENOMIC DNA]</scope>
    <source>
        <strain evidence="1">EC2010</strain>
        <tissue evidence="1">Whole organism of an adult</tissue>
    </source>
</reference>
<comment type="caution">
    <text evidence="1">The sequence shown here is derived from an EMBL/GenBank/DDBJ whole genome shotgun (WGS) entry which is preliminary data.</text>
</comment>
<proteinExistence type="predicted"/>